<dbReference type="InterPro" id="IPR022572">
    <property type="entry name" value="DNA_rep/recomb_RecO_N"/>
</dbReference>
<organism evidence="5 6">
    <name type="scientific">Ichthyobacterium seriolicida</name>
    <dbReference type="NCBI Taxonomy" id="242600"/>
    <lineage>
        <taxon>Bacteria</taxon>
        <taxon>Pseudomonadati</taxon>
        <taxon>Bacteroidota</taxon>
        <taxon>Flavobacteriia</taxon>
        <taxon>Flavobacteriales</taxon>
        <taxon>Ichthyobacteriaceae</taxon>
        <taxon>Ichthyobacterium</taxon>
    </lineage>
</organism>
<name>A0A1J1DZU0_9FLAO</name>
<keyword evidence="6" id="KW-1185">Reference proteome</keyword>
<dbReference type="Proteomes" id="UP000243197">
    <property type="component" value="Chromosome"/>
</dbReference>
<dbReference type="SUPFAM" id="SSF57863">
    <property type="entry name" value="ArfGap/RecO-like zinc finger"/>
    <property type="match status" value="1"/>
</dbReference>
<dbReference type="Pfam" id="PF11967">
    <property type="entry name" value="RecO_N"/>
    <property type="match status" value="1"/>
</dbReference>
<dbReference type="KEGG" id="ise:JBKA6_1412"/>
<evidence type="ECO:0000313" key="5">
    <source>
        <dbReference type="EMBL" id="BAV95425.1"/>
    </source>
</evidence>
<dbReference type="Gene3D" id="2.40.50.140">
    <property type="entry name" value="Nucleic acid-binding proteins"/>
    <property type="match status" value="1"/>
</dbReference>
<dbReference type="GO" id="GO:0006310">
    <property type="term" value="P:DNA recombination"/>
    <property type="evidence" value="ECO:0007669"/>
    <property type="project" value="UniProtKB-KW"/>
</dbReference>
<evidence type="ECO:0000256" key="3">
    <source>
        <dbReference type="ARBA" id="ARBA00023204"/>
    </source>
</evidence>
<dbReference type="EMBL" id="AP014564">
    <property type="protein sequence ID" value="BAV95425.1"/>
    <property type="molecule type" value="Genomic_DNA"/>
</dbReference>
<protein>
    <submittedName>
        <fullName evidence="5">DNA repair protein RecO</fullName>
    </submittedName>
</protein>
<dbReference type="Pfam" id="PF02565">
    <property type="entry name" value="RecO_C"/>
    <property type="match status" value="1"/>
</dbReference>
<evidence type="ECO:0000259" key="4">
    <source>
        <dbReference type="Pfam" id="PF11967"/>
    </source>
</evidence>
<dbReference type="GO" id="GO:0043590">
    <property type="term" value="C:bacterial nucleoid"/>
    <property type="evidence" value="ECO:0007669"/>
    <property type="project" value="TreeGrafter"/>
</dbReference>
<dbReference type="InterPro" id="IPR003717">
    <property type="entry name" value="RecO"/>
</dbReference>
<dbReference type="InterPro" id="IPR012340">
    <property type="entry name" value="NA-bd_OB-fold"/>
</dbReference>
<reference evidence="5 6" key="1">
    <citation type="submission" date="2014-03" db="EMBL/GenBank/DDBJ databases">
        <title>complete genome sequence of Flavobacteriaceae bacterium JBKA-6.</title>
        <authorList>
            <person name="Takano T."/>
            <person name="Nakamura Y."/>
            <person name="Takuma S."/>
            <person name="Yasuike M."/>
            <person name="Matsuyama T."/>
            <person name="Sakai T."/>
            <person name="Fujiwara A."/>
            <person name="Kimoto K."/>
            <person name="Fukuda Y."/>
            <person name="Kondo H."/>
            <person name="Hirono I."/>
            <person name="Nakayasu C."/>
        </authorList>
    </citation>
    <scope>NUCLEOTIDE SEQUENCE [LARGE SCALE GENOMIC DNA]</scope>
    <source>
        <strain evidence="5 6">JBKA-6</strain>
    </source>
</reference>
<keyword evidence="3" id="KW-0234">DNA repair</keyword>
<evidence type="ECO:0000256" key="2">
    <source>
        <dbReference type="ARBA" id="ARBA00023172"/>
    </source>
</evidence>
<feature type="domain" description="DNA replication/recombination mediator RecO N-terminal" evidence="4">
    <location>
        <begin position="1"/>
        <end position="71"/>
    </location>
</feature>
<evidence type="ECO:0000256" key="1">
    <source>
        <dbReference type="ARBA" id="ARBA00022763"/>
    </source>
</evidence>
<sequence length="232" mass="27900">MFTQTQSVVLNSLKYTDNRIILNCYTEKLGFKSYLVNLNNYFKKSYSQPLSQLNLIVYNRGNKLEHIREIVSHHIYDSIYTDPNKISVTLFLSEILTMTITDEFTNEPLFKFISNSIMWFDQLTEHQNFYLFFMKELLKYIGIYPLMYENNDEVFFDMKEGRCSLTCPDHNFYLENDELFLFNKMLKMDKYCRTVFTTNEKKTLNKMLISYYKVNLDRFKTPNSLEMIEMGF</sequence>
<dbReference type="InterPro" id="IPR037278">
    <property type="entry name" value="ARFGAP/RecO"/>
</dbReference>
<proteinExistence type="predicted"/>
<dbReference type="AlphaFoldDB" id="A0A1J1DZU0"/>
<dbReference type="PANTHER" id="PTHR33991">
    <property type="entry name" value="DNA REPAIR PROTEIN RECO"/>
    <property type="match status" value="1"/>
</dbReference>
<keyword evidence="2" id="KW-0233">DNA recombination</keyword>
<gene>
    <name evidence="5" type="ORF">JBKA6_1412</name>
</gene>
<dbReference type="RefSeq" id="WP_096687203.1">
    <property type="nucleotide sequence ID" value="NZ_AP014564.1"/>
</dbReference>
<dbReference type="PANTHER" id="PTHR33991:SF1">
    <property type="entry name" value="DNA REPAIR PROTEIN RECO"/>
    <property type="match status" value="1"/>
</dbReference>
<accession>A0A1J1DZU0</accession>
<evidence type="ECO:0000313" key="6">
    <source>
        <dbReference type="Proteomes" id="UP000243197"/>
    </source>
</evidence>
<dbReference type="GO" id="GO:0006302">
    <property type="term" value="P:double-strand break repair"/>
    <property type="evidence" value="ECO:0007669"/>
    <property type="project" value="TreeGrafter"/>
</dbReference>
<dbReference type="OrthoDB" id="9789152at2"/>
<keyword evidence="1" id="KW-0227">DNA damage</keyword>